<keyword evidence="3" id="KW-1185">Reference proteome</keyword>
<evidence type="ECO:0000256" key="1">
    <source>
        <dbReference type="SAM" id="MobiDB-lite"/>
    </source>
</evidence>
<proteinExistence type="predicted"/>
<name>A0AAW1WWM7_RUBAR</name>
<feature type="region of interest" description="Disordered" evidence="1">
    <location>
        <begin position="118"/>
        <end position="139"/>
    </location>
</feature>
<sequence>MNRDHESISMEHFLFQVKSPGGNNDVGGSGVFRQRTSYWNRWVALSLAFLDPLIGEYVVSPTPQVSMDFRVEVVGCSHCDLSRFFGWGIRGLSHTPSLFDWVLVVFVVMMTTMGRWSGRPGKMASQAASHSNLGQRSAN</sequence>
<dbReference type="Proteomes" id="UP001457282">
    <property type="component" value="Unassembled WGS sequence"/>
</dbReference>
<comment type="caution">
    <text evidence="2">The sequence shown here is derived from an EMBL/GenBank/DDBJ whole genome shotgun (WGS) entry which is preliminary data.</text>
</comment>
<organism evidence="2 3">
    <name type="scientific">Rubus argutus</name>
    <name type="common">Southern blackberry</name>
    <dbReference type="NCBI Taxonomy" id="59490"/>
    <lineage>
        <taxon>Eukaryota</taxon>
        <taxon>Viridiplantae</taxon>
        <taxon>Streptophyta</taxon>
        <taxon>Embryophyta</taxon>
        <taxon>Tracheophyta</taxon>
        <taxon>Spermatophyta</taxon>
        <taxon>Magnoliopsida</taxon>
        <taxon>eudicotyledons</taxon>
        <taxon>Gunneridae</taxon>
        <taxon>Pentapetalae</taxon>
        <taxon>rosids</taxon>
        <taxon>fabids</taxon>
        <taxon>Rosales</taxon>
        <taxon>Rosaceae</taxon>
        <taxon>Rosoideae</taxon>
        <taxon>Rosoideae incertae sedis</taxon>
        <taxon>Rubus</taxon>
    </lineage>
</organism>
<accession>A0AAW1WWM7</accession>
<evidence type="ECO:0000313" key="3">
    <source>
        <dbReference type="Proteomes" id="UP001457282"/>
    </source>
</evidence>
<evidence type="ECO:0000313" key="2">
    <source>
        <dbReference type="EMBL" id="KAK9929011.1"/>
    </source>
</evidence>
<dbReference type="EMBL" id="JBEDUW010000005">
    <property type="protein sequence ID" value="KAK9929011.1"/>
    <property type="molecule type" value="Genomic_DNA"/>
</dbReference>
<gene>
    <name evidence="2" type="ORF">M0R45_026121</name>
</gene>
<protein>
    <submittedName>
        <fullName evidence="2">Uncharacterized protein</fullName>
    </submittedName>
</protein>
<feature type="compositionally biased region" description="Polar residues" evidence="1">
    <location>
        <begin position="126"/>
        <end position="139"/>
    </location>
</feature>
<reference evidence="2 3" key="1">
    <citation type="journal article" date="2023" name="G3 (Bethesda)">
        <title>A chromosome-length genome assembly and annotation of blackberry (Rubus argutus, cv. 'Hillquist').</title>
        <authorList>
            <person name="Bruna T."/>
            <person name="Aryal R."/>
            <person name="Dudchenko O."/>
            <person name="Sargent D.J."/>
            <person name="Mead D."/>
            <person name="Buti M."/>
            <person name="Cavallini A."/>
            <person name="Hytonen T."/>
            <person name="Andres J."/>
            <person name="Pham M."/>
            <person name="Weisz D."/>
            <person name="Mascagni F."/>
            <person name="Usai G."/>
            <person name="Natali L."/>
            <person name="Bassil N."/>
            <person name="Fernandez G.E."/>
            <person name="Lomsadze A."/>
            <person name="Armour M."/>
            <person name="Olukolu B."/>
            <person name="Poorten T."/>
            <person name="Britton C."/>
            <person name="Davik J."/>
            <person name="Ashrafi H."/>
            <person name="Aiden E.L."/>
            <person name="Borodovsky M."/>
            <person name="Worthington M."/>
        </authorList>
    </citation>
    <scope>NUCLEOTIDE SEQUENCE [LARGE SCALE GENOMIC DNA]</scope>
    <source>
        <strain evidence="2">PI 553951</strain>
    </source>
</reference>
<dbReference type="AlphaFoldDB" id="A0AAW1WWM7"/>